<evidence type="ECO:0000313" key="4">
    <source>
        <dbReference type="Proteomes" id="UP001200470"/>
    </source>
</evidence>
<feature type="chain" id="PRO_5045837761" description="DUF3300 domain-containing protein" evidence="2">
    <location>
        <begin position="23"/>
        <end position="311"/>
    </location>
</feature>
<sequence>MKKMMIALMSLLTFAATGNAMSYEQARNEALFLTDKMAYELNLTEDQYEAVYEINLDYLMGVTSYDDVYALGWERRNSDLAFVLFDWQLTAYRTASYFYRPLYWHGGYWHFGIYARYPRRDFFYFGRPVFYASYRGGHSWRMNGNRSWYQPRRHVYAPKHHRNHFGMKDGWDRGDFRNNHHSMRNSSTRTTVNRDWRQNNSHHRYIDRRNDNDRGWNSNRDNNRNNDCGWNSNRDNNRNGQSLGGYRSRENDRKSTLGGSNNSRPTTSSNHSFGSGNRSFGSSATRSVGNSSSNNGGGRSTGGGHSYGGRR</sequence>
<feature type="compositionally biased region" description="Gly residues" evidence="1">
    <location>
        <begin position="295"/>
        <end position="311"/>
    </location>
</feature>
<feature type="compositionally biased region" description="Polar residues" evidence="1">
    <location>
        <begin position="257"/>
        <end position="267"/>
    </location>
</feature>
<protein>
    <recommendedName>
        <fullName evidence="5">DUF3300 domain-containing protein</fullName>
    </recommendedName>
</protein>
<dbReference type="Proteomes" id="UP001200470">
    <property type="component" value="Unassembled WGS sequence"/>
</dbReference>
<feature type="compositionally biased region" description="Low complexity" evidence="1">
    <location>
        <begin position="215"/>
        <end position="234"/>
    </location>
</feature>
<feature type="signal peptide" evidence="2">
    <location>
        <begin position="1"/>
        <end position="22"/>
    </location>
</feature>
<comment type="caution">
    <text evidence="3">The sequence shown here is derived from an EMBL/GenBank/DDBJ whole genome shotgun (WGS) entry which is preliminary data.</text>
</comment>
<evidence type="ECO:0000256" key="1">
    <source>
        <dbReference type="SAM" id="MobiDB-lite"/>
    </source>
</evidence>
<keyword evidence="4" id="KW-1185">Reference proteome</keyword>
<gene>
    <name evidence="3" type="ORF">I6E12_08340</name>
</gene>
<name>A0ABS9CHA7_9BACT</name>
<evidence type="ECO:0000256" key="2">
    <source>
        <dbReference type="SAM" id="SignalP"/>
    </source>
</evidence>
<evidence type="ECO:0008006" key="5">
    <source>
        <dbReference type="Google" id="ProtNLM"/>
    </source>
</evidence>
<accession>A0ABS9CHA7</accession>
<dbReference type="RefSeq" id="WP_301638252.1">
    <property type="nucleotide sequence ID" value="NZ_JADYTN010000017.1"/>
</dbReference>
<proteinExistence type="predicted"/>
<feature type="region of interest" description="Disordered" evidence="1">
    <location>
        <begin position="176"/>
        <end position="311"/>
    </location>
</feature>
<feature type="compositionally biased region" description="Low complexity" evidence="1">
    <location>
        <begin position="268"/>
        <end position="294"/>
    </location>
</feature>
<dbReference type="EMBL" id="JADYTN010000017">
    <property type="protein sequence ID" value="MCF2564119.1"/>
    <property type="molecule type" value="Genomic_DNA"/>
</dbReference>
<evidence type="ECO:0000313" key="3">
    <source>
        <dbReference type="EMBL" id="MCF2564119.1"/>
    </source>
</evidence>
<keyword evidence="2" id="KW-0732">Signal</keyword>
<organism evidence="3 4">
    <name type="scientific">Xylanibacter brevis</name>
    <dbReference type="NCBI Taxonomy" id="83231"/>
    <lineage>
        <taxon>Bacteria</taxon>
        <taxon>Pseudomonadati</taxon>
        <taxon>Bacteroidota</taxon>
        <taxon>Bacteroidia</taxon>
        <taxon>Bacteroidales</taxon>
        <taxon>Prevotellaceae</taxon>
        <taxon>Xylanibacter</taxon>
    </lineage>
</organism>
<reference evidence="3 4" key="1">
    <citation type="submission" date="2020-12" db="EMBL/GenBank/DDBJ databases">
        <title>Whole genome sequences of gut porcine anaerobes.</title>
        <authorList>
            <person name="Kubasova T."/>
            <person name="Jahodarova E."/>
            <person name="Rychlik I."/>
        </authorList>
    </citation>
    <scope>NUCLEOTIDE SEQUENCE [LARGE SCALE GENOMIC DNA]</scope>
    <source>
        <strain evidence="3 4">An925</strain>
    </source>
</reference>